<reference evidence="1" key="1">
    <citation type="submission" date="2020-11" db="EMBL/GenBank/DDBJ databases">
        <authorList>
            <person name="Tran Van P."/>
        </authorList>
    </citation>
    <scope>NUCLEOTIDE SEQUENCE</scope>
</reference>
<dbReference type="EMBL" id="OE002230">
    <property type="protein sequence ID" value="CAD7458378.1"/>
    <property type="molecule type" value="Genomic_DNA"/>
</dbReference>
<protein>
    <submittedName>
        <fullName evidence="1">Uncharacterized protein</fullName>
    </submittedName>
</protein>
<organism evidence="1">
    <name type="scientific">Timema tahoe</name>
    <dbReference type="NCBI Taxonomy" id="61484"/>
    <lineage>
        <taxon>Eukaryota</taxon>
        <taxon>Metazoa</taxon>
        <taxon>Ecdysozoa</taxon>
        <taxon>Arthropoda</taxon>
        <taxon>Hexapoda</taxon>
        <taxon>Insecta</taxon>
        <taxon>Pterygota</taxon>
        <taxon>Neoptera</taxon>
        <taxon>Polyneoptera</taxon>
        <taxon>Phasmatodea</taxon>
        <taxon>Timematodea</taxon>
        <taxon>Timematoidea</taxon>
        <taxon>Timematidae</taxon>
        <taxon>Timema</taxon>
    </lineage>
</organism>
<dbReference type="AlphaFoldDB" id="A0A7R9IHC8"/>
<evidence type="ECO:0000313" key="1">
    <source>
        <dbReference type="EMBL" id="CAD7458378.1"/>
    </source>
</evidence>
<sequence>MDVKNMRCTTGSNCLHYPVTREDYVHPPSLQASSTHANTSNTSNILILEVGQYVGSIDIAVLATVVLTS</sequence>
<gene>
    <name evidence="1" type="ORF">TTEB3V08_LOCUS6359</name>
</gene>
<name>A0A7R9IHC8_9NEOP</name>
<accession>A0A7R9IHC8</accession>
<proteinExistence type="predicted"/>